<reference evidence="1 2" key="1">
    <citation type="submission" date="2020-04" db="EMBL/GenBank/DDBJ databases">
        <title>Perkinsus olseni comparative genomics.</title>
        <authorList>
            <person name="Bogema D.R."/>
        </authorList>
    </citation>
    <scope>NUCLEOTIDE SEQUENCE [LARGE SCALE GENOMIC DNA]</scope>
    <source>
        <strain evidence="1 2">ATCC PRA-207</strain>
    </source>
</reference>
<gene>
    <name evidence="1" type="ORF">FOZ63_015772</name>
</gene>
<organism evidence="1 2">
    <name type="scientific">Perkinsus olseni</name>
    <name type="common">Perkinsus atlanticus</name>
    <dbReference type="NCBI Taxonomy" id="32597"/>
    <lineage>
        <taxon>Eukaryota</taxon>
        <taxon>Sar</taxon>
        <taxon>Alveolata</taxon>
        <taxon>Perkinsozoa</taxon>
        <taxon>Perkinsea</taxon>
        <taxon>Perkinsida</taxon>
        <taxon>Perkinsidae</taxon>
        <taxon>Perkinsus</taxon>
    </lineage>
</organism>
<evidence type="ECO:0000313" key="1">
    <source>
        <dbReference type="EMBL" id="KAF4712178.1"/>
    </source>
</evidence>
<dbReference type="AlphaFoldDB" id="A0A7J6QV21"/>
<keyword evidence="2" id="KW-1185">Reference proteome</keyword>
<feature type="non-terminal residue" evidence="1">
    <location>
        <position position="1"/>
    </location>
</feature>
<accession>A0A7J6QV21</accession>
<protein>
    <submittedName>
        <fullName evidence="1">Uncharacterized protein</fullName>
    </submittedName>
</protein>
<proteinExistence type="predicted"/>
<dbReference type="Proteomes" id="UP000553632">
    <property type="component" value="Unassembled WGS sequence"/>
</dbReference>
<dbReference type="EMBL" id="JABANO010030261">
    <property type="protein sequence ID" value="KAF4712178.1"/>
    <property type="molecule type" value="Genomic_DNA"/>
</dbReference>
<name>A0A7J6QV21_PEROL</name>
<comment type="caution">
    <text evidence="1">The sequence shown here is derived from an EMBL/GenBank/DDBJ whole genome shotgun (WGS) entry which is preliminary data.</text>
</comment>
<sequence length="54" mass="5925">VRSSSVLLYVTTVPVPKRTSTVSLVSPERLAVQTANQWISMPYSPPPRCSALPR</sequence>
<feature type="non-terminal residue" evidence="1">
    <location>
        <position position="54"/>
    </location>
</feature>
<evidence type="ECO:0000313" key="2">
    <source>
        <dbReference type="Proteomes" id="UP000553632"/>
    </source>
</evidence>